<dbReference type="Proteomes" id="UP000316598">
    <property type="component" value="Unassembled WGS sequence"/>
</dbReference>
<evidence type="ECO:0000259" key="1">
    <source>
        <dbReference type="Pfam" id="PF05076"/>
    </source>
</evidence>
<dbReference type="InterPro" id="IPR025640">
    <property type="entry name" value="GYF_2"/>
</dbReference>
<evidence type="ECO:0000259" key="2">
    <source>
        <dbReference type="Pfam" id="PF14237"/>
    </source>
</evidence>
<dbReference type="EMBL" id="SJPI01000001">
    <property type="protein sequence ID" value="TWT53094.1"/>
    <property type="molecule type" value="Genomic_DNA"/>
</dbReference>
<dbReference type="InterPro" id="IPR020941">
    <property type="entry name" value="SUFU-like_domain"/>
</dbReference>
<evidence type="ECO:0000313" key="3">
    <source>
        <dbReference type="EMBL" id="TWT53094.1"/>
    </source>
</evidence>
<dbReference type="RefSeq" id="WP_146513369.1">
    <property type="nucleotide sequence ID" value="NZ_SJPI01000001.1"/>
</dbReference>
<feature type="domain" description="GYF" evidence="2">
    <location>
        <begin position="5"/>
        <end position="53"/>
    </location>
</feature>
<feature type="domain" description="Suppressor of fused-like" evidence="1">
    <location>
        <begin position="155"/>
        <end position="316"/>
    </location>
</feature>
<comment type="caution">
    <text evidence="3">The sequence shown here is derived from an EMBL/GenBank/DDBJ whole genome shotgun (WGS) entry which is preliminary data.</text>
</comment>
<dbReference type="Pfam" id="PF14237">
    <property type="entry name" value="GYF_2"/>
    <property type="match status" value="1"/>
</dbReference>
<accession>A0A5C5WQC2</accession>
<protein>
    <submittedName>
        <fullName evidence="3">Suppressor of fused protein (SUFU)</fullName>
    </submittedName>
</protein>
<organism evidence="3 4">
    <name type="scientific">Rubripirellula amarantea</name>
    <dbReference type="NCBI Taxonomy" id="2527999"/>
    <lineage>
        <taxon>Bacteria</taxon>
        <taxon>Pseudomonadati</taxon>
        <taxon>Planctomycetota</taxon>
        <taxon>Planctomycetia</taxon>
        <taxon>Pirellulales</taxon>
        <taxon>Pirellulaceae</taxon>
        <taxon>Rubripirellula</taxon>
    </lineage>
</organism>
<dbReference type="OrthoDB" id="255288at2"/>
<proteinExistence type="predicted"/>
<dbReference type="AlphaFoldDB" id="A0A5C5WQC2"/>
<name>A0A5C5WQC2_9BACT</name>
<reference evidence="3 4" key="1">
    <citation type="submission" date="2019-02" db="EMBL/GenBank/DDBJ databases">
        <title>Deep-cultivation of Planctomycetes and their phenomic and genomic characterization uncovers novel biology.</title>
        <authorList>
            <person name="Wiegand S."/>
            <person name="Jogler M."/>
            <person name="Boedeker C."/>
            <person name="Pinto D."/>
            <person name="Vollmers J."/>
            <person name="Rivas-Marin E."/>
            <person name="Kohn T."/>
            <person name="Peeters S.H."/>
            <person name="Heuer A."/>
            <person name="Rast P."/>
            <person name="Oberbeckmann S."/>
            <person name="Bunk B."/>
            <person name="Jeske O."/>
            <person name="Meyerdierks A."/>
            <person name="Storesund J.E."/>
            <person name="Kallscheuer N."/>
            <person name="Luecker S."/>
            <person name="Lage O.M."/>
            <person name="Pohl T."/>
            <person name="Merkel B.J."/>
            <person name="Hornburger P."/>
            <person name="Mueller R.-W."/>
            <person name="Bruemmer F."/>
            <person name="Labrenz M."/>
            <person name="Spormann A.M."/>
            <person name="Op Den Camp H."/>
            <person name="Overmann J."/>
            <person name="Amann R."/>
            <person name="Jetten M.S.M."/>
            <person name="Mascher T."/>
            <person name="Medema M.H."/>
            <person name="Devos D.P."/>
            <person name="Kaster A.-K."/>
            <person name="Ovreas L."/>
            <person name="Rohde M."/>
            <person name="Galperin M.Y."/>
            <person name="Jogler C."/>
        </authorList>
    </citation>
    <scope>NUCLEOTIDE SEQUENCE [LARGE SCALE GENOMIC DNA]</scope>
    <source>
        <strain evidence="3 4">Pla22</strain>
    </source>
</reference>
<sequence length="326" mass="36554">MPRHWFIKSKSGQVGPITSKQLLQLASEGRVQPGTGISGDGETWVKAESVNGLKFGDNEVRRWHVKTKDGDAGPFTEAKLKQLVDAGRIKPNVLISHNQIKWIKAFEHGPLGFPSRPEPHAIAPKPKSPTRRPYDGVIAGEYRKRFGRCGQVFTDKRIDVHVYHANELRPVTTVVTSGLSQYALPTGRGVISSRRELVLYVEEFHEAHAELLRCLSRAIVSDSTTWGYGTAIANREPARPIFKKSCLDHFLMMVPNIVSDFAIRNSVQIEGDPLHMVWVFPITIAERLYVESRGIQSFCGLLDQNQSKLTLDPRRECYAQETMVSA</sequence>
<keyword evidence="4" id="KW-1185">Reference proteome</keyword>
<evidence type="ECO:0000313" key="4">
    <source>
        <dbReference type="Proteomes" id="UP000316598"/>
    </source>
</evidence>
<dbReference type="Pfam" id="PF05076">
    <property type="entry name" value="SUFU"/>
    <property type="match status" value="1"/>
</dbReference>
<gene>
    <name evidence="3" type="ORF">Pla22_07220</name>
</gene>